<keyword evidence="3" id="KW-1185">Reference proteome</keyword>
<dbReference type="PATRIC" id="fig|45068.5.peg.1344"/>
<keyword evidence="1" id="KW-0812">Transmembrane</keyword>
<keyword evidence="1" id="KW-0472">Membrane</keyword>
<evidence type="ECO:0000256" key="1">
    <source>
        <dbReference type="SAM" id="Phobius"/>
    </source>
</evidence>
<reference evidence="2 3" key="1">
    <citation type="submission" date="2015-11" db="EMBL/GenBank/DDBJ databases">
        <title>Genomic analysis of 38 Legionella species identifies large and diverse effector repertoires.</title>
        <authorList>
            <person name="Burstein D."/>
            <person name="Amaro F."/>
            <person name="Zusman T."/>
            <person name="Lifshitz Z."/>
            <person name="Cohen O."/>
            <person name="Gilbert J.A."/>
            <person name="Pupko T."/>
            <person name="Shuman H.A."/>
            <person name="Segal G."/>
        </authorList>
    </citation>
    <scope>NUCLEOTIDE SEQUENCE [LARGE SCALE GENOMIC DNA]</scope>
    <source>
        <strain evidence="2 3">ATCC 49505</strain>
    </source>
</reference>
<evidence type="ECO:0000313" key="3">
    <source>
        <dbReference type="Proteomes" id="UP000054997"/>
    </source>
</evidence>
<feature type="transmembrane region" description="Helical" evidence="1">
    <location>
        <begin position="112"/>
        <end position="128"/>
    </location>
</feature>
<feature type="transmembrane region" description="Helical" evidence="1">
    <location>
        <begin position="133"/>
        <end position="152"/>
    </location>
</feature>
<gene>
    <name evidence="2" type="ORF">Llon_1245</name>
</gene>
<dbReference type="RefSeq" id="WP_058529245.1">
    <property type="nucleotide sequence ID" value="NZ_CAAAHZ010000003.1"/>
</dbReference>
<comment type="caution">
    <text evidence="2">The sequence shown here is derived from an EMBL/GenBank/DDBJ whole genome shotgun (WGS) entry which is preliminary data.</text>
</comment>
<sequence>MPSQKAFYSVGNLAKSQFKSIFFLTIGIIGAIFILFGFTKPLPQIYYVIGSTLLLVTAIYFKFTYFVALELILLAGHGSILLDIGPMLQILLPLMLCLQLLVYYLLSGELRLFRFIGISGIALHSIGFSYENLWIFFFGSLGISIFALYQVFRGKYIALLWAILNLVFVFGTAFMIAF</sequence>
<protein>
    <recommendedName>
        <fullName evidence="4">Transmembrane protein</fullName>
    </recommendedName>
</protein>
<dbReference type="OrthoDB" id="5653657at2"/>
<feature type="transmembrane region" description="Helical" evidence="1">
    <location>
        <begin position="87"/>
        <end position="106"/>
    </location>
</feature>
<evidence type="ECO:0008006" key="4">
    <source>
        <dbReference type="Google" id="ProtNLM"/>
    </source>
</evidence>
<dbReference type="AlphaFoldDB" id="A0A0W0VLW8"/>
<organism evidence="2 3">
    <name type="scientific">Legionella londiniensis</name>
    <dbReference type="NCBI Taxonomy" id="45068"/>
    <lineage>
        <taxon>Bacteria</taxon>
        <taxon>Pseudomonadati</taxon>
        <taxon>Pseudomonadota</taxon>
        <taxon>Gammaproteobacteria</taxon>
        <taxon>Legionellales</taxon>
        <taxon>Legionellaceae</taxon>
        <taxon>Legionella</taxon>
    </lineage>
</organism>
<feature type="transmembrane region" description="Helical" evidence="1">
    <location>
        <begin position="45"/>
        <end position="75"/>
    </location>
</feature>
<feature type="transmembrane region" description="Helical" evidence="1">
    <location>
        <begin position="21"/>
        <end position="39"/>
    </location>
</feature>
<name>A0A0W0VLW8_9GAMM</name>
<dbReference type="STRING" id="45068.Llon_1245"/>
<keyword evidence="1" id="KW-1133">Transmembrane helix</keyword>
<dbReference type="Proteomes" id="UP000054997">
    <property type="component" value="Unassembled WGS sequence"/>
</dbReference>
<proteinExistence type="predicted"/>
<feature type="transmembrane region" description="Helical" evidence="1">
    <location>
        <begin position="158"/>
        <end position="177"/>
    </location>
</feature>
<dbReference type="EMBL" id="LNYK01000016">
    <property type="protein sequence ID" value="KTD21147.1"/>
    <property type="molecule type" value="Genomic_DNA"/>
</dbReference>
<evidence type="ECO:0000313" key="2">
    <source>
        <dbReference type="EMBL" id="KTD21147.1"/>
    </source>
</evidence>
<accession>A0A0W0VLW8</accession>